<dbReference type="EMBL" id="JAYRBN010000112">
    <property type="protein sequence ID" value="KAL2724627.1"/>
    <property type="molecule type" value="Genomic_DNA"/>
</dbReference>
<feature type="region of interest" description="Disordered" evidence="1">
    <location>
        <begin position="1"/>
        <end position="83"/>
    </location>
</feature>
<keyword evidence="3" id="KW-1185">Reference proteome</keyword>
<evidence type="ECO:0000313" key="2">
    <source>
        <dbReference type="EMBL" id="KAL2724627.1"/>
    </source>
</evidence>
<sequence>MEKLEAGGSLEKLEEEEAKVGSAKAAATPYQPVAANNEKRSSRCCIAQDTGVPASRRRDVHPFGVSGSDGGGRSLHAPYSVTH</sequence>
<name>A0ABD2AWE9_VESMC</name>
<dbReference type="Proteomes" id="UP001607303">
    <property type="component" value="Unassembled WGS sequence"/>
</dbReference>
<accession>A0ABD2AWE9</accession>
<dbReference type="AlphaFoldDB" id="A0ABD2AWE9"/>
<evidence type="ECO:0000313" key="3">
    <source>
        <dbReference type="Proteomes" id="UP001607303"/>
    </source>
</evidence>
<reference evidence="2 3" key="1">
    <citation type="journal article" date="2024" name="Ann. Entomol. Soc. Am.">
        <title>Genomic analyses of the southern and eastern yellowjacket wasps (Hymenoptera: Vespidae) reveal evolutionary signatures of social life.</title>
        <authorList>
            <person name="Catto M.A."/>
            <person name="Caine P.B."/>
            <person name="Orr S.E."/>
            <person name="Hunt B.G."/>
            <person name="Goodisman M.A.D."/>
        </authorList>
    </citation>
    <scope>NUCLEOTIDE SEQUENCE [LARGE SCALE GENOMIC DNA]</scope>
    <source>
        <strain evidence="2">232</strain>
        <tissue evidence="2">Head and thorax</tissue>
    </source>
</reference>
<protein>
    <submittedName>
        <fullName evidence="2">Uncharacterized protein</fullName>
    </submittedName>
</protein>
<proteinExistence type="predicted"/>
<comment type="caution">
    <text evidence="2">The sequence shown here is derived from an EMBL/GenBank/DDBJ whole genome shotgun (WGS) entry which is preliminary data.</text>
</comment>
<organism evidence="2 3">
    <name type="scientific">Vespula maculifrons</name>
    <name type="common">Eastern yellow jacket</name>
    <name type="synonym">Wasp</name>
    <dbReference type="NCBI Taxonomy" id="7453"/>
    <lineage>
        <taxon>Eukaryota</taxon>
        <taxon>Metazoa</taxon>
        <taxon>Ecdysozoa</taxon>
        <taxon>Arthropoda</taxon>
        <taxon>Hexapoda</taxon>
        <taxon>Insecta</taxon>
        <taxon>Pterygota</taxon>
        <taxon>Neoptera</taxon>
        <taxon>Endopterygota</taxon>
        <taxon>Hymenoptera</taxon>
        <taxon>Apocrita</taxon>
        <taxon>Aculeata</taxon>
        <taxon>Vespoidea</taxon>
        <taxon>Vespidae</taxon>
        <taxon>Vespinae</taxon>
        <taxon>Vespula</taxon>
    </lineage>
</organism>
<gene>
    <name evidence="2" type="ORF">V1477_018488</name>
</gene>
<evidence type="ECO:0000256" key="1">
    <source>
        <dbReference type="SAM" id="MobiDB-lite"/>
    </source>
</evidence>